<name>A0AC35UE51_9BILA</name>
<organism evidence="1 2">
    <name type="scientific">Rhabditophanes sp. KR3021</name>
    <dbReference type="NCBI Taxonomy" id="114890"/>
    <lineage>
        <taxon>Eukaryota</taxon>
        <taxon>Metazoa</taxon>
        <taxon>Ecdysozoa</taxon>
        <taxon>Nematoda</taxon>
        <taxon>Chromadorea</taxon>
        <taxon>Rhabditida</taxon>
        <taxon>Tylenchina</taxon>
        <taxon>Panagrolaimomorpha</taxon>
        <taxon>Strongyloidoidea</taxon>
        <taxon>Alloionematidae</taxon>
        <taxon>Rhabditophanes</taxon>
    </lineage>
</organism>
<dbReference type="WBParaSite" id="RSKR_0001067100.1">
    <property type="protein sequence ID" value="RSKR_0001067100.1"/>
    <property type="gene ID" value="RSKR_0001067100"/>
</dbReference>
<reference evidence="2" key="1">
    <citation type="submission" date="2016-11" db="UniProtKB">
        <authorList>
            <consortium name="WormBaseParasite"/>
        </authorList>
    </citation>
    <scope>IDENTIFICATION</scope>
    <source>
        <strain evidence="2">KR3021</strain>
    </source>
</reference>
<proteinExistence type="predicted"/>
<protein>
    <submittedName>
        <fullName evidence="2">Nuclear receptor domain-containing protein</fullName>
    </submittedName>
</protein>
<dbReference type="Proteomes" id="UP000095286">
    <property type="component" value="Unplaced"/>
</dbReference>
<evidence type="ECO:0000313" key="2">
    <source>
        <dbReference type="WBParaSite" id="RSKR_0001067100.1"/>
    </source>
</evidence>
<sequence length="893" mass="98900">MYTPRSSSKGDVNELHSDYLHFMAPSNMMVPRKSSYQHASPHHNVVKKSSTKLSTPALIMTSSFNCSNTNVSTIYGNEDKTTINSSPGRANNCLGPPKPLRRCRSATPGTGSPFNKNPAHLTVEAQALIKKSWRRVPKNTLGKVIYLKMVDKHPELKTLLSSDEGCVDRHLKYFINMIQCVVDSCHDMGNALLPWLSLLGSGHSGFAIKAKHWDAFSEALLCAVNQWILSGKDHKETVRAWMKVSCFLADVLGNASRSGAVSNPRLQLLTLLPPSPSSSLHSLPSPSVYHQTSEPIQLKTELSTSPLTKLASLTKHLKQISESKIKTPKQSPHPANPTKDKFSWITHYGVTVHESTGEPTYINHNNQAEDDDKSPKSQDTTSPSGKFLCRICHDNSTGVHYGIFTCEGCKGFFKRTVQNKRVYSCVSGSACCPMTKEQRNRCQFCRFQTCLQQGMVLEAVREDRMPGGRNNSAIYNSYKLKYKKTRKAQTKVKGSERSSIMNNNEDFEDVASINEGSSGINKWMDAAVSPTNTSSSISCSLSPSTITRRLPAAPSVESVCDAESIQRFKATPTCRNLIHEMMEIDSLDTLINLKGLRIASQNALLNQSEEVIPACQRLSRIGDEIVEQLVDWTKNLPFYNDLPVEIHTHLLTQRWAELVLLSACYYAISNCSPISEYTRSEGLLPTNSPLSQSSSSSVTSSAGSPVHFNNILGNRLTEGHDEISFDDVNVNLHLLKERLSKVMHKDIPLEHVVREAGPLVEKFTSLLNSFSKLHITHEAYVCLKAITLLHYAPPTDALALLTEQNEAKNGKTPSSQIKKVSTIQDQFVKALQIHLSQCEDGPRLTDILTWLPMLHSASSVLLHSKMFYVPFLICKSPKSESLVNSESGSDSEA</sequence>
<evidence type="ECO:0000313" key="1">
    <source>
        <dbReference type="Proteomes" id="UP000095286"/>
    </source>
</evidence>
<accession>A0AC35UE51</accession>